<feature type="signal peptide" evidence="1">
    <location>
        <begin position="1"/>
        <end position="25"/>
    </location>
</feature>
<keyword evidence="1" id="KW-0732">Signal</keyword>
<dbReference type="KEGG" id="noj:EJ995_12220"/>
<dbReference type="InterPro" id="IPR058060">
    <property type="entry name" value="HYC_CC_PP"/>
</dbReference>
<keyword evidence="3" id="KW-1185">Reference proteome</keyword>
<sequence>MHSWTHRILAIAMSLLLLGTTTSFSIDAHVCGGEIVDISLTNDSDCNMQMMDHEMHDLMKKMGCCQDHNLASIGQDDVQPSMSDFSLDQQQFIIAFTHSYVVQYVLPATAATSYSSNPEPPLPRQPLYILHESYLI</sequence>
<protein>
    <recommendedName>
        <fullName evidence="4">DUF2946 domain-containing protein</fullName>
    </recommendedName>
</protein>
<feature type="chain" id="PRO_5019035149" description="DUF2946 domain-containing protein" evidence="1">
    <location>
        <begin position="26"/>
        <end position="136"/>
    </location>
</feature>
<dbReference type="AlphaFoldDB" id="A0A3S9N0U3"/>
<organism evidence="2 3">
    <name type="scientific">Nonlabens ponticola</name>
    <dbReference type="NCBI Taxonomy" id="2496866"/>
    <lineage>
        <taxon>Bacteria</taxon>
        <taxon>Pseudomonadati</taxon>
        <taxon>Bacteroidota</taxon>
        <taxon>Flavobacteriia</taxon>
        <taxon>Flavobacteriales</taxon>
        <taxon>Flavobacteriaceae</taxon>
        <taxon>Nonlabens</taxon>
    </lineage>
</organism>
<dbReference type="RefSeq" id="WP_126448667.1">
    <property type="nucleotide sequence ID" value="NZ_CP034549.1"/>
</dbReference>
<gene>
    <name evidence="2" type="ORF">EJ995_12220</name>
</gene>
<dbReference type="Proteomes" id="UP000279600">
    <property type="component" value="Chromosome"/>
</dbReference>
<proteinExistence type="predicted"/>
<dbReference type="EMBL" id="CP034549">
    <property type="protein sequence ID" value="AZQ44952.1"/>
    <property type="molecule type" value="Genomic_DNA"/>
</dbReference>
<reference evidence="2 3" key="1">
    <citation type="submission" date="2018-12" db="EMBL/GenBank/DDBJ databases">
        <title>Complete genome of Nonlabens sp. MJ115.</title>
        <authorList>
            <person name="Choi H.S."/>
            <person name="Jung J."/>
        </authorList>
    </citation>
    <scope>NUCLEOTIDE SEQUENCE [LARGE SCALE GENOMIC DNA]</scope>
    <source>
        <strain evidence="2 3">MJ115</strain>
    </source>
</reference>
<dbReference type="OrthoDB" id="1493875at2"/>
<evidence type="ECO:0000313" key="2">
    <source>
        <dbReference type="EMBL" id="AZQ44952.1"/>
    </source>
</evidence>
<evidence type="ECO:0008006" key="4">
    <source>
        <dbReference type="Google" id="ProtNLM"/>
    </source>
</evidence>
<dbReference type="NCBIfam" id="NF047658">
    <property type="entry name" value="HYC_CC_PP"/>
    <property type="match status" value="1"/>
</dbReference>
<accession>A0A3S9N0U3</accession>
<dbReference type="Pfam" id="PF26622">
    <property type="entry name" value="DUF8199"/>
    <property type="match status" value="1"/>
</dbReference>
<dbReference type="InterPro" id="IPR058512">
    <property type="entry name" value="DUF8199"/>
</dbReference>
<name>A0A3S9N0U3_9FLAO</name>
<evidence type="ECO:0000256" key="1">
    <source>
        <dbReference type="SAM" id="SignalP"/>
    </source>
</evidence>
<evidence type="ECO:0000313" key="3">
    <source>
        <dbReference type="Proteomes" id="UP000279600"/>
    </source>
</evidence>